<dbReference type="FunFam" id="2.60.40.420:FF:000045">
    <property type="entry name" value="Laccase 2"/>
    <property type="match status" value="1"/>
</dbReference>
<proteinExistence type="inferred from homology"/>
<dbReference type="InterPro" id="IPR011706">
    <property type="entry name" value="Cu-oxidase_C"/>
</dbReference>
<evidence type="ECO:0000256" key="3">
    <source>
        <dbReference type="ARBA" id="ARBA00023157"/>
    </source>
</evidence>
<evidence type="ECO:0000259" key="8">
    <source>
        <dbReference type="Pfam" id="PF07732"/>
    </source>
</evidence>
<dbReference type="GO" id="GO:0005507">
    <property type="term" value="F:copper ion binding"/>
    <property type="evidence" value="ECO:0007669"/>
    <property type="project" value="InterPro"/>
</dbReference>
<feature type="domain" description="Plastocyanin-like" evidence="8">
    <location>
        <begin position="108"/>
        <end position="174"/>
    </location>
</feature>
<keyword evidence="3" id="KW-1015">Disulfide bond</keyword>
<accession>A0A8I2YZ88</accession>
<dbReference type="Proteomes" id="UP000683000">
    <property type="component" value="Unassembled WGS sequence"/>
</dbReference>
<comment type="similarity">
    <text evidence="1">Belongs to the multicopper oxidase family.</text>
</comment>
<dbReference type="CDD" id="cd13903">
    <property type="entry name" value="CuRO_3_Tv-LCC_like"/>
    <property type="match status" value="1"/>
</dbReference>
<dbReference type="Pfam" id="PF00394">
    <property type="entry name" value="Cu-oxidase"/>
    <property type="match status" value="1"/>
</dbReference>
<evidence type="ECO:0000259" key="7">
    <source>
        <dbReference type="Pfam" id="PF07731"/>
    </source>
</evidence>
<feature type="chain" id="PRO_5034105954" evidence="5">
    <location>
        <begin position="22"/>
        <end position="538"/>
    </location>
</feature>
<feature type="domain" description="Plastocyanin-like" evidence="8">
    <location>
        <begin position="37"/>
        <end position="86"/>
    </location>
</feature>
<feature type="signal peptide" evidence="5">
    <location>
        <begin position="1"/>
        <end position="21"/>
    </location>
</feature>
<dbReference type="AlphaFoldDB" id="A0A8I2YZ88"/>
<evidence type="ECO:0000256" key="5">
    <source>
        <dbReference type="SAM" id="SignalP"/>
    </source>
</evidence>
<evidence type="ECO:0000256" key="1">
    <source>
        <dbReference type="ARBA" id="ARBA00010609"/>
    </source>
</evidence>
<evidence type="ECO:0000313" key="9">
    <source>
        <dbReference type="EMBL" id="KAG6382194.1"/>
    </source>
</evidence>
<evidence type="ECO:0000259" key="6">
    <source>
        <dbReference type="Pfam" id="PF00394"/>
    </source>
</evidence>
<feature type="domain" description="Plastocyanin-like" evidence="7">
    <location>
        <begin position="389"/>
        <end position="515"/>
    </location>
</feature>
<dbReference type="GO" id="GO:0016491">
    <property type="term" value="F:oxidoreductase activity"/>
    <property type="evidence" value="ECO:0007669"/>
    <property type="project" value="InterPro"/>
</dbReference>
<sequence>MLLLSILQVVFSLLFISNASSVPTNVAVLGPVGQLYVTNNVISPDGYNRSAIIVNGLYPAPLIKANKNDQFSIELVNGLTDDSMSLETAVVSNHMLGANCILIYFLKHFHGMFQRKSNWADGATSVTQCPLRQKETFVQKFNTTGQTGTYWYHSHYAVQRCEGFQGPLVIYDPEDPLTALYDVDDGVFLSVFVNAPYQSPYALKRFFAMPNSTLINGMGRYSGGPSAPLSVINVQQGLRYRFRVIAMSCESNFNFTVDGHRMTIIEADGNEVSPVEVDLIPIHPGQRYSVVVSADQPVGNYWIRALSNMPNATFDGGQSMAILRYEGAAHEDPTSPPGPYELSFDEGDLHPLIIPGAPGIPEIGKADVNLVLAPGITPEHNYTLGNVTYVDPPVPVLLQILNGARQATEFLPKGSVYTLPPNKVVEISFPNPAAAPGAPHPVHLHGNNFHVVRSAGSNKTNFIDPIRRDVVSIGKEPTDNVTIRFVTDNPGPWFLHCHMDYHFSHGFAVVLAVASNETSNEELQAVPQDWSQLCKKKD</sequence>
<comment type="caution">
    <text evidence="9">The sequence shown here is derived from an EMBL/GenBank/DDBJ whole genome shotgun (WGS) entry which is preliminary data.</text>
</comment>
<dbReference type="Pfam" id="PF07732">
    <property type="entry name" value="Cu-oxidase_3"/>
    <property type="match status" value="2"/>
</dbReference>
<protein>
    <submittedName>
        <fullName evidence="9">Laccase</fullName>
    </submittedName>
</protein>
<gene>
    <name evidence="9" type="ORF">JVT61DRAFT_845</name>
</gene>
<keyword evidence="5" id="KW-0732">Signal</keyword>
<reference evidence="9" key="1">
    <citation type="submission" date="2021-03" db="EMBL/GenBank/DDBJ databases">
        <title>Evolutionary innovations through gain and loss of genes in the ectomycorrhizal Boletales.</title>
        <authorList>
            <person name="Wu G."/>
            <person name="Miyauchi S."/>
            <person name="Morin E."/>
            <person name="Yang Z.-L."/>
            <person name="Xu J."/>
            <person name="Martin F.M."/>
        </authorList>
    </citation>
    <scope>NUCLEOTIDE SEQUENCE</scope>
    <source>
        <strain evidence="9">BR01</strain>
    </source>
</reference>
<keyword evidence="10" id="KW-1185">Reference proteome</keyword>
<dbReference type="Gene3D" id="2.60.40.420">
    <property type="entry name" value="Cupredoxins - blue copper proteins"/>
    <property type="match status" value="3"/>
</dbReference>
<dbReference type="Pfam" id="PF07731">
    <property type="entry name" value="Cu-oxidase_2"/>
    <property type="match status" value="1"/>
</dbReference>
<evidence type="ECO:0000313" key="10">
    <source>
        <dbReference type="Proteomes" id="UP000683000"/>
    </source>
</evidence>
<keyword evidence="2" id="KW-0186">Copper</keyword>
<feature type="domain" description="Plastocyanin-like" evidence="6">
    <location>
        <begin position="200"/>
        <end position="328"/>
    </location>
</feature>
<dbReference type="InterPro" id="IPR008972">
    <property type="entry name" value="Cupredoxin"/>
</dbReference>
<organism evidence="9 10">
    <name type="scientific">Boletus reticuloceps</name>
    <dbReference type="NCBI Taxonomy" id="495285"/>
    <lineage>
        <taxon>Eukaryota</taxon>
        <taxon>Fungi</taxon>
        <taxon>Dikarya</taxon>
        <taxon>Basidiomycota</taxon>
        <taxon>Agaricomycotina</taxon>
        <taxon>Agaricomycetes</taxon>
        <taxon>Agaricomycetidae</taxon>
        <taxon>Boletales</taxon>
        <taxon>Boletineae</taxon>
        <taxon>Boletaceae</taxon>
        <taxon>Boletoideae</taxon>
        <taxon>Boletus</taxon>
    </lineage>
</organism>
<dbReference type="InterPro" id="IPR011707">
    <property type="entry name" value="Cu-oxidase-like_N"/>
</dbReference>
<keyword evidence="4" id="KW-0325">Glycoprotein</keyword>
<dbReference type="PANTHER" id="PTHR11709">
    <property type="entry name" value="MULTI-COPPER OXIDASE"/>
    <property type="match status" value="1"/>
</dbReference>
<dbReference type="InterPro" id="IPR001117">
    <property type="entry name" value="Cu-oxidase_2nd"/>
</dbReference>
<dbReference type="OrthoDB" id="2121828at2759"/>
<evidence type="ECO:0000256" key="2">
    <source>
        <dbReference type="ARBA" id="ARBA00023008"/>
    </source>
</evidence>
<dbReference type="EMBL" id="JAGFBS010000001">
    <property type="protein sequence ID" value="KAG6382194.1"/>
    <property type="molecule type" value="Genomic_DNA"/>
</dbReference>
<name>A0A8I2YZ88_9AGAM</name>
<evidence type="ECO:0000256" key="4">
    <source>
        <dbReference type="ARBA" id="ARBA00023180"/>
    </source>
</evidence>
<dbReference type="SUPFAM" id="SSF49503">
    <property type="entry name" value="Cupredoxins"/>
    <property type="match status" value="3"/>
</dbReference>
<dbReference type="PANTHER" id="PTHR11709:SF511">
    <property type="entry name" value="LACCASE"/>
    <property type="match status" value="1"/>
</dbReference>
<dbReference type="InterPro" id="IPR045087">
    <property type="entry name" value="Cu-oxidase_fam"/>
</dbReference>